<protein>
    <submittedName>
        <fullName evidence="1">Uncharacterized protein</fullName>
    </submittedName>
</protein>
<gene>
    <name evidence="1" type="ORF">NEDG_01608</name>
</gene>
<reference evidence="1 2" key="1">
    <citation type="submission" date="2016-02" db="EMBL/GenBank/DDBJ databases">
        <title>Discovery of a natural microsporidian pathogen with a broad tissue tropism in Caenorhabditis elegans.</title>
        <authorList>
            <person name="Luallen R.J."/>
            <person name="Reinke A.W."/>
            <person name="Tong L."/>
            <person name="Botts M.R."/>
            <person name="Felix M.-A."/>
            <person name="Troemel E.R."/>
        </authorList>
    </citation>
    <scope>NUCLEOTIDE SEQUENCE [LARGE SCALE GENOMIC DNA]</scope>
    <source>
        <strain evidence="1 2">JUm2807</strain>
    </source>
</reference>
<evidence type="ECO:0000313" key="1">
    <source>
        <dbReference type="EMBL" id="OAG31195.1"/>
    </source>
</evidence>
<dbReference type="Proteomes" id="UP000185944">
    <property type="component" value="Unassembled WGS sequence"/>
</dbReference>
<proteinExistence type="predicted"/>
<dbReference type="GeneID" id="93647958"/>
<dbReference type="AlphaFoldDB" id="A0A177EGU6"/>
<dbReference type="OrthoDB" id="2187969at2759"/>
<organism evidence="1 2">
    <name type="scientific">Nematocida displodere</name>
    <dbReference type="NCBI Taxonomy" id="1805483"/>
    <lineage>
        <taxon>Eukaryota</taxon>
        <taxon>Fungi</taxon>
        <taxon>Fungi incertae sedis</taxon>
        <taxon>Microsporidia</taxon>
        <taxon>Nematocida</taxon>
    </lineage>
</organism>
<dbReference type="VEuPathDB" id="MicrosporidiaDB:NEDG_01608"/>
<accession>A0A177EGU6</accession>
<sequence>MELGQTISPNTSKYIGTIKSWEPMKMMIEDGFPEEEIEIIAKTLSETLESYKKISKSDSIVEQLEDFLFQVLEEYEILLDDDVLCEFSKRIISFHNKLQFQ</sequence>
<name>A0A177EGU6_9MICR</name>
<dbReference type="RefSeq" id="XP_067544916.1">
    <property type="nucleotide sequence ID" value="XM_067689026.1"/>
</dbReference>
<keyword evidence="2" id="KW-1185">Reference proteome</keyword>
<comment type="caution">
    <text evidence="1">The sequence shown here is derived from an EMBL/GenBank/DDBJ whole genome shotgun (WGS) entry which is preliminary data.</text>
</comment>
<evidence type="ECO:0000313" key="2">
    <source>
        <dbReference type="Proteomes" id="UP000185944"/>
    </source>
</evidence>
<dbReference type="EMBL" id="LTDL01000021">
    <property type="protein sequence ID" value="OAG31195.1"/>
    <property type="molecule type" value="Genomic_DNA"/>
</dbReference>